<dbReference type="GO" id="GO:0008395">
    <property type="term" value="F:steroid hydroxylase activity"/>
    <property type="evidence" value="ECO:0007669"/>
    <property type="project" value="TreeGrafter"/>
</dbReference>
<dbReference type="GO" id="GO:0020037">
    <property type="term" value="F:heme binding"/>
    <property type="evidence" value="ECO:0007669"/>
    <property type="project" value="InterPro"/>
</dbReference>
<dbReference type="PROSITE" id="PS00086">
    <property type="entry name" value="CYTOCHROME_P450"/>
    <property type="match status" value="1"/>
</dbReference>
<comment type="caution">
    <text evidence="10">The sequence shown here is derived from an EMBL/GenBank/DDBJ whole genome shotgun (WGS) entry which is preliminary data.</text>
</comment>
<feature type="binding site" description="axial binding residue" evidence="7">
    <location>
        <position position="449"/>
    </location>
    <ligand>
        <name>heme</name>
        <dbReference type="ChEBI" id="CHEBI:30413"/>
    </ligand>
    <ligandPart>
        <name>Fe</name>
        <dbReference type="ChEBI" id="CHEBI:18248"/>
    </ligandPart>
</feature>
<evidence type="ECO:0000256" key="9">
    <source>
        <dbReference type="SAM" id="Phobius"/>
    </source>
</evidence>
<evidence type="ECO:0000256" key="6">
    <source>
        <dbReference type="ARBA" id="ARBA00023033"/>
    </source>
</evidence>
<dbReference type="AlphaFoldDB" id="A0AAV3XNT3"/>
<keyword evidence="5 7" id="KW-0408">Iron</keyword>
<evidence type="ECO:0000256" key="1">
    <source>
        <dbReference type="ARBA" id="ARBA00001971"/>
    </source>
</evidence>
<keyword evidence="11" id="KW-1185">Reference proteome</keyword>
<evidence type="ECO:0000313" key="11">
    <source>
        <dbReference type="Proteomes" id="UP000735302"/>
    </source>
</evidence>
<feature type="transmembrane region" description="Helical" evidence="9">
    <location>
        <begin position="7"/>
        <end position="27"/>
    </location>
</feature>
<dbReference type="GO" id="GO:0006082">
    <property type="term" value="P:organic acid metabolic process"/>
    <property type="evidence" value="ECO:0007669"/>
    <property type="project" value="TreeGrafter"/>
</dbReference>
<dbReference type="EMBL" id="BLXT01000492">
    <property type="protein sequence ID" value="GFN77615.1"/>
    <property type="molecule type" value="Genomic_DNA"/>
</dbReference>
<dbReference type="Proteomes" id="UP000735302">
    <property type="component" value="Unassembled WGS sequence"/>
</dbReference>
<evidence type="ECO:0000256" key="4">
    <source>
        <dbReference type="ARBA" id="ARBA00023002"/>
    </source>
</evidence>
<evidence type="ECO:0000256" key="3">
    <source>
        <dbReference type="ARBA" id="ARBA00022723"/>
    </source>
</evidence>
<gene>
    <name evidence="10" type="ORF">PoB_000412100</name>
</gene>
<reference evidence="10 11" key="1">
    <citation type="journal article" date="2021" name="Elife">
        <title>Chloroplast acquisition without the gene transfer in kleptoplastic sea slugs, Plakobranchus ocellatus.</title>
        <authorList>
            <person name="Maeda T."/>
            <person name="Takahashi S."/>
            <person name="Yoshida T."/>
            <person name="Shimamura S."/>
            <person name="Takaki Y."/>
            <person name="Nagai Y."/>
            <person name="Toyoda A."/>
            <person name="Suzuki Y."/>
            <person name="Arimoto A."/>
            <person name="Ishii H."/>
            <person name="Satoh N."/>
            <person name="Nishiyama T."/>
            <person name="Hasebe M."/>
            <person name="Maruyama T."/>
            <person name="Minagawa J."/>
            <person name="Obokata J."/>
            <person name="Shigenobu S."/>
        </authorList>
    </citation>
    <scope>NUCLEOTIDE SEQUENCE [LARGE SCALE GENOMIC DNA]</scope>
</reference>
<evidence type="ECO:0000256" key="7">
    <source>
        <dbReference type="PIRSR" id="PIRSR602401-1"/>
    </source>
</evidence>
<keyword evidence="7 8" id="KW-0349">Heme</keyword>
<name>A0AAV3XNT3_9GAST</name>
<keyword evidence="9" id="KW-1133">Transmembrane helix</keyword>
<organism evidence="10 11">
    <name type="scientific">Plakobranchus ocellatus</name>
    <dbReference type="NCBI Taxonomy" id="259542"/>
    <lineage>
        <taxon>Eukaryota</taxon>
        <taxon>Metazoa</taxon>
        <taxon>Spiralia</taxon>
        <taxon>Lophotrochozoa</taxon>
        <taxon>Mollusca</taxon>
        <taxon>Gastropoda</taxon>
        <taxon>Heterobranchia</taxon>
        <taxon>Euthyneura</taxon>
        <taxon>Panpulmonata</taxon>
        <taxon>Sacoglossa</taxon>
        <taxon>Placobranchoidea</taxon>
        <taxon>Plakobranchidae</taxon>
        <taxon>Plakobranchus</taxon>
    </lineage>
</organism>
<dbReference type="Gene3D" id="1.10.630.10">
    <property type="entry name" value="Cytochrome P450"/>
    <property type="match status" value="1"/>
</dbReference>
<dbReference type="InterPro" id="IPR050182">
    <property type="entry name" value="Cytochrome_P450_fam2"/>
</dbReference>
<comment type="similarity">
    <text evidence="2 8">Belongs to the cytochrome P450 family.</text>
</comment>
<keyword evidence="9" id="KW-0812">Transmembrane</keyword>
<dbReference type="GO" id="GO:0005737">
    <property type="term" value="C:cytoplasm"/>
    <property type="evidence" value="ECO:0007669"/>
    <property type="project" value="TreeGrafter"/>
</dbReference>
<dbReference type="InterPro" id="IPR036396">
    <property type="entry name" value="Cyt_P450_sf"/>
</dbReference>
<evidence type="ECO:0000256" key="2">
    <source>
        <dbReference type="ARBA" id="ARBA00010617"/>
    </source>
</evidence>
<evidence type="ECO:0000256" key="8">
    <source>
        <dbReference type="RuleBase" id="RU000461"/>
    </source>
</evidence>
<evidence type="ECO:0000256" key="5">
    <source>
        <dbReference type="ARBA" id="ARBA00023004"/>
    </source>
</evidence>
<accession>A0AAV3XNT3</accession>
<dbReference type="GO" id="GO:0005506">
    <property type="term" value="F:iron ion binding"/>
    <property type="evidence" value="ECO:0007669"/>
    <property type="project" value="InterPro"/>
</dbReference>
<keyword evidence="9" id="KW-0472">Membrane</keyword>
<keyword evidence="3 7" id="KW-0479">Metal-binding</keyword>
<dbReference type="FunFam" id="1.10.630.10:FF:000036">
    <property type="entry name" value="CYtochrome P450 family"/>
    <property type="match status" value="1"/>
</dbReference>
<dbReference type="GO" id="GO:0016712">
    <property type="term" value="F:oxidoreductase activity, acting on paired donors, with incorporation or reduction of molecular oxygen, reduced flavin or flavoprotein as one donor, and incorporation of one atom of oxygen"/>
    <property type="evidence" value="ECO:0007669"/>
    <property type="project" value="TreeGrafter"/>
</dbReference>
<dbReference type="InterPro" id="IPR002401">
    <property type="entry name" value="Cyt_P450_E_grp-I"/>
</dbReference>
<dbReference type="Pfam" id="PF00067">
    <property type="entry name" value="p450"/>
    <property type="match status" value="1"/>
</dbReference>
<dbReference type="PRINTS" id="PR00385">
    <property type="entry name" value="P450"/>
</dbReference>
<dbReference type="InterPro" id="IPR001128">
    <property type="entry name" value="Cyt_P450"/>
</dbReference>
<dbReference type="InterPro" id="IPR017972">
    <property type="entry name" value="Cyt_P450_CS"/>
</dbReference>
<dbReference type="GO" id="GO:0006805">
    <property type="term" value="P:xenobiotic metabolic process"/>
    <property type="evidence" value="ECO:0007669"/>
    <property type="project" value="TreeGrafter"/>
</dbReference>
<proteinExistence type="inferred from homology"/>
<comment type="cofactor">
    <cofactor evidence="1 7">
        <name>heme</name>
        <dbReference type="ChEBI" id="CHEBI:30413"/>
    </cofactor>
</comment>
<protein>
    <submittedName>
        <fullName evidence="10">Cytochrome p450 2j5</fullName>
    </submittedName>
</protein>
<dbReference type="SUPFAM" id="SSF48264">
    <property type="entry name" value="Cytochrome P450"/>
    <property type="match status" value="1"/>
</dbReference>
<dbReference type="PANTHER" id="PTHR24300:SF403">
    <property type="entry name" value="CYTOCHROME P450 306A1"/>
    <property type="match status" value="1"/>
</dbReference>
<dbReference type="PANTHER" id="PTHR24300">
    <property type="entry name" value="CYTOCHROME P450 508A4-RELATED"/>
    <property type="match status" value="1"/>
</dbReference>
<sequence>MIGFVDATAVTWALLAAAIGTLGYWAWSKLQPKYRKYNIPPFPIKRTFLLGHLPAWVKSDDLDNIKKFREKAGDIFSLDLAGNLVVVVSGYDAVKEVVVNRWVEAPDRSALPADYAIGESDLGILNVKGESWKKERGTMLAILRSFGRGENVLEEKIKEECDISMEEIAKFKGQPVDARHLFNAAISSVFCSVMVGKRFDHNDPHFGKIIEHFKYSLHNTPGFALNFIIDIAKHLPFDLFGFRAWMDSIFYTRTHFSVPYINEAKSRFAKGEASTSYVVSYLEKMRQEVAKKSRSALNEENLHATIRTLFGAGTDTVSTAIYWCVLLCLHHPEIQDKVCKEISERVGQNRPVTIHDRPSLPYLEAVIRETQRYASVVSIVGREVKNNFKLNNYTIPADSLVLLNFHSVHHDAKTWGDPEKFRPERFLDAKGNLIHQEELVPFGLGRRMCPGENFAKMELFIFMSSLFQRFRFEPENSSGELPSLRGCFSIVLSPESYKVRFIERSFL</sequence>
<dbReference type="PRINTS" id="PR00463">
    <property type="entry name" value="EP450I"/>
</dbReference>
<evidence type="ECO:0000313" key="10">
    <source>
        <dbReference type="EMBL" id="GFN77615.1"/>
    </source>
</evidence>
<keyword evidence="4 8" id="KW-0560">Oxidoreductase</keyword>
<keyword evidence="6 8" id="KW-0503">Monooxygenase</keyword>